<dbReference type="KEGG" id="mli:MULP_00662"/>
<proteinExistence type="predicted"/>
<dbReference type="HOGENOM" id="CLU_2570136_0_0_11"/>
<gene>
    <name evidence="2" type="ordered locus">MULP_00662</name>
</gene>
<evidence type="ECO:0000313" key="3">
    <source>
        <dbReference type="Proteomes" id="UP000011157"/>
    </source>
</evidence>
<name>L7V2J9_MYCL1</name>
<feature type="region of interest" description="Disordered" evidence="1">
    <location>
        <begin position="20"/>
        <end position="46"/>
    </location>
</feature>
<evidence type="ECO:0000256" key="1">
    <source>
        <dbReference type="SAM" id="MobiDB-lite"/>
    </source>
</evidence>
<accession>L7V2J9</accession>
<dbReference type="Proteomes" id="UP000011157">
    <property type="component" value="Chromosome"/>
</dbReference>
<reference evidence="2 3" key="1">
    <citation type="journal article" date="2013" name="J. Bacteriol.">
        <title>Complete Genome Sequence of the Frog Pathogen Mycobacterium ulcerans Ecovar Liflandii.</title>
        <authorList>
            <person name="Tobias N.J."/>
            <person name="Doig K.D."/>
            <person name="Medema M.H."/>
            <person name="Chen H."/>
            <person name="Haring V."/>
            <person name="Moore R."/>
            <person name="Seemann T."/>
            <person name="Stinear T.P."/>
        </authorList>
    </citation>
    <scope>NUCLEOTIDE SEQUENCE [LARGE SCALE GENOMIC DNA]</scope>
    <source>
        <strain evidence="2 3">128FXT</strain>
    </source>
</reference>
<evidence type="ECO:0000313" key="2">
    <source>
        <dbReference type="EMBL" id="AGC60738.1"/>
    </source>
</evidence>
<sequence length="81" mass="8349">MKVAIAAGAIEYSIRTAVPVANPPHGPSARRAKVYPPPAAGSAEDNSAMLSTKARYIAAITTAAIANPPKPPRASPKFQPE</sequence>
<protein>
    <submittedName>
        <fullName evidence="2">Uncharacterized protein</fullName>
    </submittedName>
</protein>
<organism evidence="2 3">
    <name type="scientific">Mycobacterium liflandii (strain 128FXT)</name>
    <dbReference type="NCBI Taxonomy" id="459424"/>
    <lineage>
        <taxon>Bacteria</taxon>
        <taxon>Bacillati</taxon>
        <taxon>Actinomycetota</taxon>
        <taxon>Actinomycetes</taxon>
        <taxon>Mycobacteriales</taxon>
        <taxon>Mycobacteriaceae</taxon>
        <taxon>Mycobacterium</taxon>
        <taxon>Mycobacterium ulcerans group</taxon>
    </lineage>
</organism>
<dbReference type="EMBL" id="CP003899">
    <property type="protein sequence ID" value="AGC60738.1"/>
    <property type="molecule type" value="Genomic_DNA"/>
</dbReference>
<keyword evidence="3" id="KW-1185">Reference proteome</keyword>
<dbReference type="AlphaFoldDB" id="L7V2J9"/>